<organism evidence="2 3">
    <name type="scientific">Pseudozyma flocculosa</name>
    <dbReference type="NCBI Taxonomy" id="84751"/>
    <lineage>
        <taxon>Eukaryota</taxon>
        <taxon>Fungi</taxon>
        <taxon>Dikarya</taxon>
        <taxon>Basidiomycota</taxon>
        <taxon>Ustilaginomycotina</taxon>
        <taxon>Ustilaginomycetes</taxon>
        <taxon>Ustilaginales</taxon>
        <taxon>Ustilaginaceae</taxon>
        <taxon>Pseudozyma</taxon>
    </lineage>
</organism>
<accession>A0A5C3EYI4</accession>
<evidence type="ECO:0000313" key="2">
    <source>
        <dbReference type="EMBL" id="SPO37314.1"/>
    </source>
</evidence>
<dbReference type="EMBL" id="OOIP01000006">
    <property type="protein sequence ID" value="SPO37314.1"/>
    <property type="molecule type" value="Genomic_DNA"/>
</dbReference>
<feature type="region of interest" description="Disordered" evidence="1">
    <location>
        <begin position="207"/>
        <end position="227"/>
    </location>
</feature>
<sequence length="426" mass="46789">MSPSRRQARRWAEVTSAAPHRLAWSGLWVDDVGLGDGRCWTKQKLATMLGRPTLPGPIGLSAHHAGRNKQQQSTPPWLSTPQVWVLLSDQHRTSISCESHIVPRTGLEAMGQGQAEAQTRQLGCGSDHHQLPISRNLTAHFAADRFCLQPRLATAPEPTTWQRRYMHAFAERRAPTQQPLRRCTLARTRLWRQATPLSCHQMASLNERRAASPAGDGDQQQAEAGGAHTAHAVRSSQLCWTAVITETSELQCQGHTSNGPFLARHNGTRNLEYHIVCPALAWSHIPSASVPVAWYDMVALVVQCTDGCASRVRGTATCTALRLRSVSESDAVDGKEAHFRRICDQQTASLRPPPPPPPSRRALCEVLAIPWCRVESCRAAQASASLPVARSLMVIKASEVLSIEWKESTDDARSLCGRALDLPKLS</sequence>
<dbReference type="AlphaFoldDB" id="A0A5C3EYI4"/>
<reference evidence="2 3" key="1">
    <citation type="submission" date="2018-03" db="EMBL/GenBank/DDBJ databases">
        <authorList>
            <person name="Guldener U."/>
        </authorList>
    </citation>
    <scope>NUCLEOTIDE SEQUENCE [LARGE SCALE GENOMIC DNA]</scope>
    <source>
        <strain evidence="2 3">DAOM196992</strain>
    </source>
</reference>
<evidence type="ECO:0000256" key="1">
    <source>
        <dbReference type="SAM" id="MobiDB-lite"/>
    </source>
</evidence>
<name>A0A5C3EYI4_9BASI</name>
<dbReference type="Proteomes" id="UP000323386">
    <property type="component" value="Unassembled WGS sequence"/>
</dbReference>
<gene>
    <name evidence="2" type="ORF">PSFLO_02787</name>
</gene>
<protein>
    <submittedName>
        <fullName evidence="2">Uncharacterized protein</fullName>
    </submittedName>
</protein>
<proteinExistence type="predicted"/>
<feature type="compositionally biased region" description="Low complexity" evidence="1">
    <location>
        <begin position="214"/>
        <end position="227"/>
    </location>
</feature>
<keyword evidence="3" id="KW-1185">Reference proteome</keyword>
<evidence type="ECO:0000313" key="3">
    <source>
        <dbReference type="Proteomes" id="UP000323386"/>
    </source>
</evidence>